<dbReference type="HOGENOM" id="CLU_009683_3_0_1"/>
<feature type="coiled-coil region" evidence="1">
    <location>
        <begin position="576"/>
        <end position="603"/>
    </location>
</feature>
<keyword evidence="1" id="KW-0175">Coiled coil</keyword>
<dbReference type="AlphaFoldDB" id="H8Z923"/>
<evidence type="ECO:0000313" key="2">
    <source>
        <dbReference type="EMBL" id="EHY66454.1"/>
    </source>
</evidence>
<evidence type="ECO:0000256" key="1">
    <source>
        <dbReference type="SAM" id="Coils"/>
    </source>
</evidence>
<organism evidence="2">
    <name type="scientific">Nematocida ausubeli (strain ATCC PRA-371 / ERTm2)</name>
    <name type="common">Nematode killer fungus</name>
    <dbReference type="NCBI Taxonomy" id="1913371"/>
    <lineage>
        <taxon>Eukaryota</taxon>
        <taxon>Fungi</taxon>
        <taxon>Fungi incertae sedis</taxon>
        <taxon>Microsporidia</taxon>
        <taxon>Nematocida</taxon>
    </lineage>
</organism>
<dbReference type="EMBL" id="JH604633">
    <property type="protein sequence ID" value="EHY66454.1"/>
    <property type="molecule type" value="Genomic_DNA"/>
</dbReference>
<dbReference type="Proteomes" id="UP000005622">
    <property type="component" value="Unassembled WGS sequence"/>
</dbReference>
<accession>H8Z923</accession>
<reference evidence="2" key="1">
    <citation type="submission" date="2011-03" db="EMBL/GenBank/DDBJ databases">
        <title>The Genome Sequence of Nematocida sp1 strain ERTm2.</title>
        <authorList>
            <consortium name="The Broad Institute Genome Sequencing Platform"/>
            <consortium name="The Broad Institute Genome Sequencing Center for Infectious Disease"/>
            <person name="Cuomo C."/>
            <person name="Troemel E."/>
            <person name="Young S.K."/>
            <person name="Zeng Q."/>
            <person name="Gargeya S."/>
            <person name="Fitzgerald M."/>
            <person name="Haas B."/>
            <person name="Abouelleil A."/>
            <person name="Alvarado L."/>
            <person name="Arachchi H.M."/>
            <person name="Berlin A."/>
            <person name="Brown A."/>
            <person name="Chapman S.B."/>
            <person name="Chen Z."/>
            <person name="Dunbar C."/>
            <person name="Freedman E."/>
            <person name="Gearin G."/>
            <person name="Gellesch M."/>
            <person name="Goldberg J."/>
            <person name="Griggs A."/>
            <person name="Gujja S."/>
            <person name="Heilman E.R."/>
            <person name="Heiman D."/>
            <person name="Howarth C."/>
            <person name="Larson L."/>
            <person name="Lui A."/>
            <person name="MacDonald P.J.P."/>
            <person name="Mehta T."/>
            <person name="Montmayeur A."/>
            <person name="Murphy C."/>
            <person name="Neiman D."/>
            <person name="Pearson M."/>
            <person name="Priest M."/>
            <person name="Roberts A."/>
            <person name="Saif S."/>
            <person name="Shea T."/>
            <person name="Shenoy N."/>
            <person name="Sisk P."/>
            <person name="Stolte C."/>
            <person name="Sykes S."/>
            <person name="White J."/>
            <person name="Yandava C."/>
            <person name="Wortman J."/>
            <person name="Nusbaum C."/>
            <person name="Birren B."/>
        </authorList>
    </citation>
    <scope>NUCLEOTIDE SEQUENCE</scope>
    <source>
        <strain evidence="2">ERTm2</strain>
    </source>
</reference>
<sequence>MASTKKLSLTFYIELAALVSILLANICRADAGLQIIDSVLQFEITTDATRIKINPDGPLNFLRGYIYQKMNCMHNKRFFAPQIDTEYSASEDPKYPDFFRISRYSRDIKKDKAYKALPENEMDVFSEKLHTHLIKLFPSPTGDITIETRGNQSFIQFLQAETITEHALKILAMLLLFSEGVDIPIRVSNNVLEVYEKEKKDKIYFKVPMVISWLNIKEDRVETFQQSKVKQMISFFKEYATNLEVLSLMVDKCSKEEVMSGKFLDSPKFLIQYYIFEFINTAERAKEFIQTVHAMTEKYAPKTEAPSKDDCVYDRLFKPAIAEAEVDCAALMKDTQDILNTYLAFPFADNTQLPAYRSVPLYDRESASFSSNYLENYSNCVECVILSLFCCLAYNPEERIYQTDHMGDVSPSLKEFFCMDMQQFDTTTGEFQEKWCRVVAGLENINIVYLRDKNEIYSGLLNILTVIAEIVNAPEDEKNKIANAICDLYKQNGYLTSTLHENIKDYTENLLKRLSKTKDTEVEVSLLDAFKDDYHENLYDISGVITMVFKHNGVENTITLKVGKEHSEIEMEPTVIKVHDNRLERMNRMADTYRDRKKFIENLLTMYVEYEARKIDTPENNNEFMRSQVCKTIENNFTDINRLLLMKKISDYNYKQDLVACSIIYSMDQKLFLKHPLVRFTSNIIGSTELNRMLVQMDMLAPIVFADLHNKDGKIGAYPRLQFSENRHKQLAYFSFTSYFINYTLYNDAVFMVWIKSFRYTCMKDEVETRYHPLTVNRFNRRICQYIFRNGDMKLSNIIDRFIADAYPAQVDEVTPLLHFIWTVYLCAEENPNVQLIKANYDYMCDSKHISKDSASFVLLDDIRERVLKTLNDLKDHLCRNEDDVNELNKLILIIQKKA</sequence>
<gene>
    <name evidence="2" type="ORF">NERG_00094</name>
</gene>
<protein>
    <submittedName>
        <fullName evidence="2">Uncharacterized protein</fullName>
    </submittedName>
</protein>
<proteinExistence type="predicted"/>
<name>H8Z923_NEMA1</name>